<keyword evidence="4" id="KW-1185">Reference proteome</keyword>
<dbReference type="OrthoDB" id="288285at2"/>
<protein>
    <submittedName>
        <fullName evidence="3">Uncharacterized protein</fullName>
    </submittedName>
</protein>
<keyword evidence="1" id="KW-0175">Coiled coil</keyword>
<dbReference type="SUPFAM" id="SSF52467">
    <property type="entry name" value="DHS-like NAD/FAD-binding domain"/>
    <property type="match status" value="1"/>
</dbReference>
<reference evidence="3 4" key="1">
    <citation type="submission" date="2017-06" db="EMBL/GenBank/DDBJ databases">
        <title>Genome Sequencing of the methanotroph Methylovulum psychrotolerants str. HV10-M2 isolated from a high-altitude environment.</title>
        <authorList>
            <person name="Mateos-Rivera A."/>
        </authorList>
    </citation>
    <scope>NUCLEOTIDE SEQUENCE [LARGE SCALE GENOMIC DNA]</scope>
    <source>
        <strain evidence="3 4">HV10_M2</strain>
    </source>
</reference>
<accession>A0A1Z4BYM7</accession>
<keyword evidence="2" id="KW-0472">Membrane</keyword>
<proteinExistence type="predicted"/>
<keyword evidence="2" id="KW-0812">Transmembrane</keyword>
<evidence type="ECO:0000313" key="4">
    <source>
        <dbReference type="Proteomes" id="UP000197019"/>
    </source>
</evidence>
<name>A0A1Z4BYM7_9GAMM</name>
<evidence type="ECO:0000313" key="3">
    <source>
        <dbReference type="EMBL" id="ASF46361.1"/>
    </source>
</evidence>
<dbReference type="EMBL" id="CP022129">
    <property type="protein sequence ID" value="ASF46361.1"/>
    <property type="molecule type" value="Genomic_DNA"/>
</dbReference>
<dbReference type="InterPro" id="IPR029035">
    <property type="entry name" value="DHS-like_NAD/FAD-binding_dom"/>
</dbReference>
<evidence type="ECO:0000256" key="2">
    <source>
        <dbReference type="SAM" id="Phobius"/>
    </source>
</evidence>
<dbReference type="KEGG" id="mpsy:CEK71_09865"/>
<gene>
    <name evidence="3" type="ORF">CEK71_09865</name>
</gene>
<keyword evidence="2" id="KW-1133">Transmembrane helix</keyword>
<evidence type="ECO:0000256" key="1">
    <source>
        <dbReference type="SAM" id="Coils"/>
    </source>
</evidence>
<organism evidence="3 4">
    <name type="scientific">Methylovulum psychrotolerans</name>
    <dbReference type="NCBI Taxonomy" id="1704499"/>
    <lineage>
        <taxon>Bacteria</taxon>
        <taxon>Pseudomonadati</taxon>
        <taxon>Pseudomonadota</taxon>
        <taxon>Gammaproteobacteria</taxon>
        <taxon>Methylococcales</taxon>
        <taxon>Methylococcaceae</taxon>
        <taxon>Methylovulum</taxon>
    </lineage>
</organism>
<dbReference type="Gene3D" id="3.40.50.1220">
    <property type="entry name" value="TPP-binding domain"/>
    <property type="match status" value="1"/>
</dbReference>
<dbReference type="Proteomes" id="UP000197019">
    <property type="component" value="Chromosome"/>
</dbReference>
<feature type="transmembrane region" description="Helical" evidence="2">
    <location>
        <begin position="1467"/>
        <end position="1489"/>
    </location>
</feature>
<dbReference type="Pfam" id="PF13289">
    <property type="entry name" value="SIR2_2"/>
    <property type="match status" value="1"/>
</dbReference>
<sequence length="1608" mass="187834">MASAQKDYDFKPTKDIIDEITEQSRHRPIVPFIGSGISVAAGYPSIGSVIHYLAKVLFAIEFGVYKDRLPQLDGDGKDKLLNKYRQHPSQYMRDFGWPNLGNLDTDLWNWIDKDENKNFFKANFNDELENDELEVEYRDSLLAIVQWVLRREQRQRDSGTTRGIEEEWRRWKCRRKRSLSSEECKPEPKLLYGDWEILLDKLCEGDFALADQLFSEFEQGLYPTQAHRLLVFLQAKLGIPLMMSTNFDSFLERAFNEEGINPKIFDIHRDAELPDYSLVNHQFSILKLHGSAYGLRLGERLKLQLETDARQNALKYLPKNALILVIGFSGSERRMMQLLNAFIEADNENTEELDFLEENKEKKKLKLIWIQGPSNPGPLYDELTINHGEKITACQIRHADTFLQELYFQIANSHQSANNPYSSLPGHNYLTALSLNLPKEDDNAVDRLKAIQIFYDDQSEEINLSGQTEKNISKSWATLAGAAFVQSLAAEGYRIIWIDVENHRTLESVLAEIFFRIQLIDSLAPGFNISIPLEISDDNANKAINKAASRIFDVLKRGKFVLALDSLDSFGRQPLGHHGIPNYKHKEEELDNTFKQQMKRLTSLIEKLILDHNKNHDDKKIHDSYIVLTIEKPSIRHPLNNKDEKLERTYKETQEAIRKIIDIAERHDISVFKNPDAPFCDYSKFNKEAFNEIPTDKATKNYSENWLLKEVTQEGHLMRALKRSKDVYDLLSFIKATKKEGNPVDELNRNPDGILTAFVCWLSIFRRPRTLPVLRGMVSQWAIGQDFVPEEDEKSYHQNFRNLLALIMPHKKCSHKHNSNFIGEYDNLISLQNRIGIVAQQLEGGSIWLFREAHEACYEALTQNVHLQKWVDAWPEKARPDDLSAEAAILDGMIVVNWHLQAAINCHVNVYLPTKDVQAFYEYFYHRISALRVITLLIEIICWISNDEWKDIEDKVVHESQKMSLDWLRPKDNESIFYCFAQQIGTFSEISDPDPKTLEAKREHLLVRLLKLRCSLFKKTYMSLKRNVEPLIAYSVPEIVWSWSRHILTRDLPEISFKEPFESKLVEEKYDDSAFDQRAVKFKILLKNLELKALYAKLDFDFEGLRKETLEDNFEEKIAKIRCLLQQNNIEALKRILEEEKYLENKINNEKEQKLDIEKTITRLGFMIEKNTYKVMTEDELKLLQEFLKKNEANEPSDTEKNLRDLYAYGAKSILAKWTVWGYFNKRIFFNYKENREIKALLENLTDYTKKYELFLRKTCDSKDEELIHRNECFAIKARVLYLQEQFQKAHGYLDLAGSNHQPKEIEHRVNAGMVHILRAELLAISADSHYKICLEQKEQKLFLNQEIGASLKKIDRAEQELNLAKNVFGTMSHQKLWQVYMELGFARLKLERMLFELEELYLNWRQPNQDEYLKISGKIEQTIIDTLGYLRSVFDLLPFNSSDWASACKSEDVFSNDLPSLTKIEIISYALWNSLFIVGIFYSALLGLSEKKENKEQKWKLPPTIHEAFSNVVCIQFMPYALRWKAWNKSMRFHKMHTMPLTLELGREMRCENGKETVQEIPEISGCSIREIVIQIIEYQNTKTRIGEIWDKRREETSKQAETGKKF</sequence>
<feature type="coiled-coil region" evidence="1">
    <location>
        <begin position="1107"/>
        <end position="1153"/>
    </location>
</feature>